<feature type="region of interest" description="Disordered" evidence="4">
    <location>
        <begin position="1"/>
        <end position="47"/>
    </location>
</feature>
<feature type="compositionally biased region" description="Basic residues" evidence="4">
    <location>
        <begin position="1"/>
        <end position="14"/>
    </location>
</feature>
<dbReference type="InterPro" id="IPR012590">
    <property type="entry name" value="POPLD_dom"/>
</dbReference>
<evidence type="ECO:0000313" key="9">
    <source>
        <dbReference type="RefSeq" id="XP_023393986.1"/>
    </source>
</evidence>
<dbReference type="GeneID" id="105300623"/>
<dbReference type="GO" id="GO:0000172">
    <property type="term" value="C:ribonuclease MRP complex"/>
    <property type="evidence" value="ECO:0007669"/>
    <property type="project" value="InterPro"/>
</dbReference>
<dbReference type="InterPro" id="IPR009723">
    <property type="entry name" value="Pop1_N"/>
</dbReference>
<feature type="compositionally biased region" description="Basic and acidic residues" evidence="4">
    <location>
        <begin position="383"/>
        <end position="400"/>
    </location>
</feature>
<feature type="compositionally biased region" description="Low complexity" evidence="4">
    <location>
        <begin position="745"/>
        <end position="759"/>
    </location>
</feature>
<dbReference type="Pfam" id="PF22770">
    <property type="entry name" value="POP1_C"/>
    <property type="match status" value="1"/>
</dbReference>
<dbReference type="Pfam" id="PF06978">
    <property type="entry name" value="POP1_N"/>
    <property type="match status" value="2"/>
</dbReference>
<sequence length="1043" mass="116977">MSNAKERKHAKKMRNQPTNVTLSSGFVADRGVKHHNGGGRPFRAQKQESFFGTSRQRQAKMAHYSPTGPDVNEQSSSRVMFKKKGGWKTGPEDISQEIPKYITASTFAQARAAEISAMLTAVTQKSSNSLVFQTLPRHMRRRAMSHNVKRLPRRLREIAQKEAEKSVHQKKEHSKNKCHKARRCHINRILEFNRRQKKNIWLETHIWHAKRFHMVKKWGYCLGERPTVKSHRACYRAMTNHCLLQDLSYYCCLELKGKEEEILKALSPMCSIDTGLTFAAVHCLSGKRQGSLMLYRANKYPREMLGPVTFIWKSGDSAESRQLWIWLHPTLKQDILEEIKATCQCMEPTKSAVCIPDPLLTPSQEESQTALPDKKIVKKRKRRDDGENAKPIKKFIGDGTRDPHQPYSWFSPTTGILISDLTMEMNRFRLIGPLSHSILTEALKIASVHTEEEDTEKTPHHWWVETCKNADSVSLHHRQGAMFELLGGITSPAEIPAGTILGLTVGDPRINLPQKRSKVLPNPEKCQGKVLETPLVFLTILSSLMANYAGTDAVKENGVYCKALHDRELDGKTYTPPWFTGKEFYRAKIAAVRPTQDLNRKRSELLVPGSQLVLGPHESKIPLLLIQQPGKVTGDDRRGWGGGWDVLLPKGWGMAFWIPLIYRGARVGGLKEAIVHSQYKRSPYIPGDFPDCPAGVLFAEEQAQNLLEKYKRRPPAKRPNYVKLGTLAPFCCPWEQLTQDWESRVQAQEESSVASSPSSEESDLRGDRVPCPPTPEKTHQVSDEAGTSLHDSSKPEGAMDTECPAQAGTEWEMNQDATSSLLCVLRNRTSLKLLSAWCGPISGDSRAARRAPGRGQQELTREACLSVLDRFPRALVWVGLSLLRKGSPEPHTMICVPAKEDFLQLSRDQLYCGPQEPKHSDPFKSKIRKQKEKKKIEKRQNQGRAVSEGLAEEDPTAGPRAPTLGLWSGPLPNVTSHCSRVLLGYVTQGDFSMAVGCGEALGFVSLTGLLDMLSSQPAAERGLVLLRPPASLQYRFARIAIEV</sequence>
<dbReference type="KEGG" id="pvp:105300623"/>
<name>A0A6P6D2K6_PTEVA</name>
<dbReference type="InterPro" id="IPR055079">
    <property type="entry name" value="POP1_C"/>
</dbReference>
<keyword evidence="3" id="KW-0539">Nucleus</keyword>
<evidence type="ECO:0000256" key="4">
    <source>
        <dbReference type="SAM" id="MobiDB-lite"/>
    </source>
</evidence>
<keyword evidence="2" id="KW-0819">tRNA processing</keyword>
<evidence type="ECO:0000313" key="8">
    <source>
        <dbReference type="Proteomes" id="UP000515202"/>
    </source>
</evidence>
<feature type="domain" description="Pop1 N-terminal" evidence="5">
    <location>
        <begin position="190"/>
        <end position="257"/>
    </location>
</feature>
<dbReference type="AlphaFoldDB" id="A0A6P6D2K6"/>
<evidence type="ECO:0000256" key="2">
    <source>
        <dbReference type="ARBA" id="ARBA00022694"/>
    </source>
</evidence>
<dbReference type="Proteomes" id="UP000515202">
    <property type="component" value="Unplaced"/>
</dbReference>
<dbReference type="InterPro" id="IPR039182">
    <property type="entry name" value="Pop1"/>
</dbReference>
<keyword evidence="8" id="KW-1185">Reference proteome</keyword>
<reference evidence="9" key="1">
    <citation type="submission" date="2025-08" db="UniProtKB">
        <authorList>
            <consortium name="RefSeq"/>
        </authorList>
    </citation>
    <scope>IDENTIFICATION</scope>
    <source>
        <tissue evidence="9">Kidney</tissue>
    </source>
</reference>
<comment type="subcellular location">
    <subcellularLocation>
        <location evidence="1">Nucleus</location>
    </subcellularLocation>
</comment>
<feature type="domain" description="POP1 C-terminal" evidence="7">
    <location>
        <begin position="874"/>
        <end position="1043"/>
    </location>
</feature>
<dbReference type="PANTHER" id="PTHR22731:SF3">
    <property type="entry name" value="RIBONUCLEASES P_MRP PROTEIN SUBUNIT POP1"/>
    <property type="match status" value="1"/>
</dbReference>
<feature type="domain" description="Pop1 N-terminal" evidence="5">
    <location>
        <begin position="107"/>
        <end position="182"/>
    </location>
</feature>
<evidence type="ECO:0000259" key="7">
    <source>
        <dbReference type="Pfam" id="PF22770"/>
    </source>
</evidence>
<proteinExistence type="predicted"/>
<evidence type="ECO:0000259" key="6">
    <source>
        <dbReference type="Pfam" id="PF08170"/>
    </source>
</evidence>
<feature type="region of interest" description="Disordered" evidence="4">
    <location>
        <begin position="363"/>
        <end position="400"/>
    </location>
</feature>
<dbReference type="Pfam" id="PF08170">
    <property type="entry name" value="POPLD"/>
    <property type="match status" value="1"/>
</dbReference>
<accession>A0A6P6D2K6</accession>
<dbReference type="RefSeq" id="XP_023393986.1">
    <property type="nucleotide sequence ID" value="XM_023538218.1"/>
</dbReference>
<evidence type="ECO:0000256" key="3">
    <source>
        <dbReference type="ARBA" id="ARBA00023242"/>
    </source>
</evidence>
<feature type="compositionally biased region" description="Polar residues" evidence="4">
    <location>
        <begin position="15"/>
        <end position="24"/>
    </location>
</feature>
<evidence type="ECO:0000259" key="5">
    <source>
        <dbReference type="Pfam" id="PF06978"/>
    </source>
</evidence>
<gene>
    <name evidence="9" type="primary">POP1</name>
</gene>
<dbReference type="PANTHER" id="PTHR22731">
    <property type="entry name" value="RIBONUCLEASES P/MRP PROTEIN SUBUNIT POP1"/>
    <property type="match status" value="1"/>
</dbReference>
<dbReference type="OrthoDB" id="442863at2759"/>
<dbReference type="CTD" id="10940"/>
<organism evidence="8 9">
    <name type="scientific">Pteropus vampyrus</name>
    <name type="common">Large flying fox</name>
    <dbReference type="NCBI Taxonomy" id="132908"/>
    <lineage>
        <taxon>Eukaryota</taxon>
        <taxon>Metazoa</taxon>
        <taxon>Chordata</taxon>
        <taxon>Craniata</taxon>
        <taxon>Vertebrata</taxon>
        <taxon>Euteleostomi</taxon>
        <taxon>Mammalia</taxon>
        <taxon>Eutheria</taxon>
        <taxon>Laurasiatheria</taxon>
        <taxon>Chiroptera</taxon>
        <taxon>Yinpterochiroptera</taxon>
        <taxon>Pteropodoidea</taxon>
        <taxon>Pteropodidae</taxon>
        <taxon>Pteropodinae</taxon>
        <taxon>Pteropus</taxon>
    </lineage>
</organism>
<evidence type="ECO:0000256" key="1">
    <source>
        <dbReference type="ARBA" id="ARBA00004123"/>
    </source>
</evidence>
<dbReference type="GO" id="GO:0005655">
    <property type="term" value="C:nucleolar ribonuclease P complex"/>
    <property type="evidence" value="ECO:0007669"/>
    <property type="project" value="InterPro"/>
</dbReference>
<feature type="domain" description="POPLD" evidence="6">
    <location>
        <begin position="643"/>
        <end position="734"/>
    </location>
</feature>
<feature type="region of interest" description="Disordered" evidence="4">
    <location>
        <begin position="914"/>
        <end position="962"/>
    </location>
</feature>
<dbReference type="GO" id="GO:0001682">
    <property type="term" value="P:tRNA 5'-leader removal"/>
    <property type="evidence" value="ECO:0007669"/>
    <property type="project" value="InterPro"/>
</dbReference>
<feature type="region of interest" description="Disordered" evidence="4">
    <location>
        <begin position="743"/>
        <end position="802"/>
    </location>
</feature>
<protein>
    <submittedName>
        <fullName evidence="9">Ribonucleases P/MRP protein subunit POP1</fullName>
    </submittedName>
</protein>